<dbReference type="Gene3D" id="2.30.40.10">
    <property type="entry name" value="Urease, subunit C, domain 1"/>
    <property type="match status" value="1"/>
</dbReference>
<keyword evidence="4" id="KW-1185">Reference proteome</keyword>
<evidence type="ECO:0000313" key="3">
    <source>
        <dbReference type="EMBL" id="MBD8078871.1"/>
    </source>
</evidence>
<name>A0A927G8K6_9MICO</name>
<dbReference type="SUPFAM" id="SSF51556">
    <property type="entry name" value="Metallo-dependent hydrolases"/>
    <property type="match status" value="1"/>
</dbReference>
<comment type="caution">
    <text evidence="3">The sequence shown here is derived from an EMBL/GenBank/DDBJ whole genome shotgun (WGS) entry which is preliminary data.</text>
</comment>
<sequence length="489" mass="52322">MTRTAPLALTVVDALVLPGADDGPPWYFGWLQVGTDGCILATGPGEPPDDAATATVLDAAGAILAPGFVSAHSHLFTSGLRGIAPDATLYPWVRSMMELFRHTDAEDMYWSTLHGSMDFLANGVTSAYNFMQSGVTWLYDPATARNVLGRVHPDEYTTRQMDGTVDAGLRAVHAIRLDDEAGPEDEVLSRFARMVDAARDPGRAGRDQHLGVSVMGAVQWASGPRTAELEVAVMREHGITDQAHFVETAEGLDVQREKFAWYERAGALGPDLLLGHFVHPTDSMVAAVSDAGSPVVWQPTSNGRLGSGVADVVRYRRAGIPVGVGLDDQSCTDISDPWANMRQGLYAQRALHQDAGVLSPRDMLRLHTLGSAEVLGVADRVGSLEVGKHADFVLVDHRSPSTGPVWDVVATYVLACGLRNLQATYVGGRCVARDGRATTPLAARADAELAERIERAAHADGRSLAVTADELVSVAARRSRDAPVSPRRP</sequence>
<dbReference type="Pfam" id="PF01979">
    <property type="entry name" value="Amidohydro_1"/>
    <property type="match status" value="1"/>
</dbReference>
<evidence type="ECO:0000313" key="4">
    <source>
        <dbReference type="Proteomes" id="UP000610846"/>
    </source>
</evidence>
<dbReference type="AlphaFoldDB" id="A0A927G8K6"/>
<dbReference type="SUPFAM" id="SSF51338">
    <property type="entry name" value="Composite domain of metallo-dependent hydrolases"/>
    <property type="match status" value="2"/>
</dbReference>
<evidence type="ECO:0000259" key="2">
    <source>
        <dbReference type="Pfam" id="PF01979"/>
    </source>
</evidence>
<dbReference type="PANTHER" id="PTHR43794">
    <property type="entry name" value="AMINOHYDROLASE SSNA-RELATED"/>
    <property type="match status" value="1"/>
</dbReference>
<dbReference type="EMBL" id="JACYHB010000004">
    <property type="protein sequence ID" value="MBD8078871.1"/>
    <property type="molecule type" value="Genomic_DNA"/>
</dbReference>
<dbReference type="GO" id="GO:0016810">
    <property type="term" value="F:hydrolase activity, acting on carbon-nitrogen (but not peptide) bonds"/>
    <property type="evidence" value="ECO:0007669"/>
    <property type="project" value="InterPro"/>
</dbReference>
<dbReference type="RefSeq" id="WP_191828435.1">
    <property type="nucleotide sequence ID" value="NZ_JACYHB010000004.1"/>
</dbReference>
<gene>
    <name evidence="3" type="ORF">IF651_07355</name>
</gene>
<dbReference type="InterPro" id="IPR050287">
    <property type="entry name" value="MTA/SAH_deaminase"/>
</dbReference>
<dbReference type="PANTHER" id="PTHR43794:SF11">
    <property type="entry name" value="AMIDOHYDROLASE-RELATED DOMAIN-CONTAINING PROTEIN"/>
    <property type="match status" value="1"/>
</dbReference>
<dbReference type="InterPro" id="IPR032466">
    <property type="entry name" value="Metal_Hydrolase"/>
</dbReference>
<proteinExistence type="predicted"/>
<dbReference type="Gene3D" id="3.20.20.140">
    <property type="entry name" value="Metal-dependent hydrolases"/>
    <property type="match status" value="1"/>
</dbReference>
<dbReference type="Proteomes" id="UP000610846">
    <property type="component" value="Unassembled WGS sequence"/>
</dbReference>
<dbReference type="InterPro" id="IPR011059">
    <property type="entry name" value="Metal-dep_hydrolase_composite"/>
</dbReference>
<feature type="domain" description="Amidohydrolase-related" evidence="2">
    <location>
        <begin position="63"/>
        <end position="429"/>
    </location>
</feature>
<dbReference type="InterPro" id="IPR006680">
    <property type="entry name" value="Amidohydro-rel"/>
</dbReference>
<protein>
    <submittedName>
        <fullName evidence="3">Amidohydrolase family protein</fullName>
    </submittedName>
</protein>
<accession>A0A927G8K6</accession>
<keyword evidence="1" id="KW-0378">Hydrolase</keyword>
<reference evidence="3" key="2">
    <citation type="submission" date="2020-09" db="EMBL/GenBank/DDBJ databases">
        <authorList>
            <person name="Yu Y."/>
        </authorList>
    </citation>
    <scope>NUCLEOTIDE SEQUENCE</scope>
    <source>
        <strain evidence="3">KCTC 49039</strain>
    </source>
</reference>
<reference evidence="3" key="1">
    <citation type="journal article" date="2018" name="Curr. Microbiol.">
        <title>Cellulosimicrobium arenosum sp. nov., Isolated from Marine Sediment Sand.</title>
        <authorList>
            <person name="Oh M."/>
            <person name="Kim J.H."/>
            <person name="Yoon J.H."/>
            <person name="Schumann P."/>
            <person name="Kim W."/>
        </authorList>
    </citation>
    <scope>NUCLEOTIDE SEQUENCE</scope>
    <source>
        <strain evidence="3">KCTC 49039</strain>
    </source>
</reference>
<evidence type="ECO:0000256" key="1">
    <source>
        <dbReference type="ARBA" id="ARBA00022801"/>
    </source>
</evidence>
<organism evidence="3 4">
    <name type="scientific">Cellulosimicrobium arenosum</name>
    <dbReference type="NCBI Taxonomy" id="2708133"/>
    <lineage>
        <taxon>Bacteria</taxon>
        <taxon>Bacillati</taxon>
        <taxon>Actinomycetota</taxon>
        <taxon>Actinomycetes</taxon>
        <taxon>Micrococcales</taxon>
        <taxon>Promicromonosporaceae</taxon>
        <taxon>Cellulosimicrobium</taxon>
    </lineage>
</organism>